<evidence type="ECO:0000313" key="1">
    <source>
        <dbReference type="EMBL" id="MFM1731133.1"/>
    </source>
</evidence>
<comment type="caution">
    <text evidence="1">The sequence shown here is derived from an EMBL/GenBank/DDBJ whole genome shotgun (WGS) entry which is preliminary data.</text>
</comment>
<accession>A0ABW9G0L6</accession>
<name>A0ABW9G0L6_9NOCA</name>
<dbReference type="RefSeq" id="WP_348610981.1">
    <property type="nucleotide sequence ID" value="NZ_CP157276.1"/>
</dbReference>
<sequence>MTLAHEVLKQAPACSVEEAIQFATAGIRLAGGTVTEANKAAARRVLNGTSTAEEELAAFRRELLS</sequence>
<protein>
    <submittedName>
        <fullName evidence="1">Uncharacterized protein</fullName>
    </submittedName>
</protein>
<gene>
    <name evidence="1" type="ORF">ABEU19_004684</name>
</gene>
<reference evidence="1 2" key="1">
    <citation type="submission" date="2023-11" db="EMBL/GenBank/DDBJ databases">
        <authorList>
            <person name="Val-Calvo J."/>
            <person name="Scortti M."/>
            <person name="Vazquez-Boland J."/>
        </authorList>
    </citation>
    <scope>NUCLEOTIDE SEQUENCE [LARGE SCALE GENOMIC DNA]</scope>
    <source>
        <strain evidence="1 2">DSM 46662</strain>
    </source>
</reference>
<dbReference type="Proteomes" id="UP001629744">
    <property type="component" value="Unassembled WGS sequence"/>
</dbReference>
<proteinExistence type="predicted"/>
<keyword evidence="2" id="KW-1185">Reference proteome</keyword>
<dbReference type="EMBL" id="JBDLNU010000006">
    <property type="protein sequence ID" value="MFM1731133.1"/>
    <property type="molecule type" value="Genomic_DNA"/>
</dbReference>
<evidence type="ECO:0000313" key="2">
    <source>
        <dbReference type="Proteomes" id="UP001629744"/>
    </source>
</evidence>
<organism evidence="1 2">
    <name type="scientific">Prescottella soli</name>
    <dbReference type="NCBI Taxonomy" id="1543852"/>
    <lineage>
        <taxon>Bacteria</taxon>
        <taxon>Bacillati</taxon>
        <taxon>Actinomycetota</taxon>
        <taxon>Actinomycetes</taxon>
        <taxon>Mycobacteriales</taxon>
        <taxon>Nocardiaceae</taxon>
        <taxon>Prescottella</taxon>
    </lineage>
</organism>